<gene>
    <name evidence="5" type="ORF">G7078_00055</name>
</gene>
<feature type="signal peptide" evidence="3">
    <location>
        <begin position="1"/>
        <end position="20"/>
    </location>
</feature>
<dbReference type="InterPro" id="IPR029000">
    <property type="entry name" value="Cyclophilin-like_dom_sf"/>
</dbReference>
<dbReference type="SUPFAM" id="SSF50891">
    <property type="entry name" value="Cyclophilin-like"/>
    <property type="match status" value="1"/>
</dbReference>
<evidence type="ECO:0000313" key="5">
    <source>
        <dbReference type="EMBL" id="QIL01345.1"/>
    </source>
</evidence>
<keyword evidence="2 3" id="KW-0413">Isomerase</keyword>
<keyword evidence="3" id="KW-0732">Signal</keyword>
<dbReference type="AlphaFoldDB" id="A0A6G7ZK99"/>
<sequence>MQARIIAAALLAAISAPVMAQAQPAPQPTLQPVAEAAKEDLVRVALDTTAGRIVIAVDRGRAPITAANFLRYVDNGRFNGESFYRALKYPHGGGLIQGGITSDSRKLFPAIEHEPVARTGISHVAGTVSMANGGPGTARSDFFIVVSDSASFDDSFAAFGRVVEGMDVVKAILAAPVSATKGEAVMKGQMLEPTVRIGKAERVTGAE</sequence>
<dbReference type="Proteomes" id="UP000502502">
    <property type="component" value="Chromosome"/>
</dbReference>
<comment type="function">
    <text evidence="3">PPIases accelerate the folding of proteins. It catalyzes the cis-trans isomerization of proline imidic peptide bonds in oligopeptides.</text>
</comment>
<evidence type="ECO:0000256" key="3">
    <source>
        <dbReference type="RuleBase" id="RU363019"/>
    </source>
</evidence>
<dbReference type="CDD" id="cd00317">
    <property type="entry name" value="cyclophilin"/>
    <property type="match status" value="1"/>
</dbReference>
<dbReference type="RefSeq" id="WP_166091744.1">
    <property type="nucleotide sequence ID" value="NZ_CP049871.1"/>
</dbReference>
<protein>
    <recommendedName>
        <fullName evidence="3">Peptidyl-prolyl cis-trans isomerase</fullName>
        <shortName evidence="3">PPIase</shortName>
        <ecNumber evidence="3">5.2.1.8</ecNumber>
    </recommendedName>
</protein>
<feature type="chain" id="PRO_5026378635" description="Peptidyl-prolyl cis-trans isomerase" evidence="3">
    <location>
        <begin position="21"/>
        <end position="207"/>
    </location>
</feature>
<dbReference type="KEGG" id="ssin:G7078_00055"/>
<proteinExistence type="inferred from homology"/>
<evidence type="ECO:0000259" key="4">
    <source>
        <dbReference type="PROSITE" id="PS50072"/>
    </source>
</evidence>
<dbReference type="PANTHER" id="PTHR45625:SF4">
    <property type="entry name" value="PEPTIDYLPROLYL ISOMERASE DOMAIN AND WD REPEAT-CONTAINING PROTEIN 1"/>
    <property type="match status" value="1"/>
</dbReference>
<dbReference type="InterPro" id="IPR002130">
    <property type="entry name" value="Cyclophilin-type_PPIase_dom"/>
</dbReference>
<comment type="similarity">
    <text evidence="3">Belongs to the cyclophilin-type PPIase family.</text>
</comment>
<accession>A0A6G7ZK99</accession>
<evidence type="ECO:0000256" key="2">
    <source>
        <dbReference type="ARBA" id="ARBA00023235"/>
    </source>
</evidence>
<feature type="domain" description="PPIase cyclophilin-type" evidence="4">
    <location>
        <begin position="47"/>
        <end position="197"/>
    </location>
</feature>
<comment type="catalytic activity">
    <reaction evidence="3">
        <text>[protein]-peptidylproline (omega=180) = [protein]-peptidylproline (omega=0)</text>
        <dbReference type="Rhea" id="RHEA:16237"/>
        <dbReference type="Rhea" id="RHEA-COMP:10747"/>
        <dbReference type="Rhea" id="RHEA-COMP:10748"/>
        <dbReference type="ChEBI" id="CHEBI:83833"/>
        <dbReference type="ChEBI" id="CHEBI:83834"/>
        <dbReference type="EC" id="5.2.1.8"/>
    </reaction>
</comment>
<evidence type="ECO:0000256" key="1">
    <source>
        <dbReference type="ARBA" id="ARBA00023110"/>
    </source>
</evidence>
<dbReference type="InterPro" id="IPR044666">
    <property type="entry name" value="Cyclophilin_A-like"/>
</dbReference>
<dbReference type="EC" id="5.2.1.8" evidence="3"/>
<dbReference type="EMBL" id="CP049871">
    <property type="protein sequence ID" value="QIL01345.1"/>
    <property type="molecule type" value="Genomic_DNA"/>
</dbReference>
<dbReference type="Gene3D" id="2.40.100.10">
    <property type="entry name" value="Cyclophilin-like"/>
    <property type="match status" value="1"/>
</dbReference>
<organism evidence="5 6">
    <name type="scientific">Sphingomonas sinipercae</name>
    <dbReference type="NCBI Taxonomy" id="2714944"/>
    <lineage>
        <taxon>Bacteria</taxon>
        <taxon>Pseudomonadati</taxon>
        <taxon>Pseudomonadota</taxon>
        <taxon>Alphaproteobacteria</taxon>
        <taxon>Sphingomonadales</taxon>
        <taxon>Sphingomonadaceae</taxon>
        <taxon>Sphingomonas</taxon>
    </lineage>
</organism>
<name>A0A6G7ZK99_9SPHN</name>
<keyword evidence="1 3" id="KW-0697">Rotamase</keyword>
<dbReference type="Pfam" id="PF00160">
    <property type="entry name" value="Pro_isomerase"/>
    <property type="match status" value="1"/>
</dbReference>
<reference evidence="5 6" key="1">
    <citation type="submission" date="2020-03" db="EMBL/GenBank/DDBJ databases">
        <title>Sphingomonas sp. nov., isolated from fish.</title>
        <authorList>
            <person name="Hyun D.-W."/>
            <person name="Bae J.-W."/>
        </authorList>
    </citation>
    <scope>NUCLEOTIDE SEQUENCE [LARGE SCALE GENOMIC DNA]</scope>
    <source>
        <strain evidence="5 6">HDW15C</strain>
    </source>
</reference>
<evidence type="ECO:0000313" key="6">
    <source>
        <dbReference type="Proteomes" id="UP000502502"/>
    </source>
</evidence>
<dbReference type="PRINTS" id="PR00153">
    <property type="entry name" value="CSAPPISMRASE"/>
</dbReference>
<dbReference type="GO" id="GO:0003755">
    <property type="term" value="F:peptidyl-prolyl cis-trans isomerase activity"/>
    <property type="evidence" value="ECO:0007669"/>
    <property type="project" value="UniProtKB-UniRule"/>
</dbReference>
<keyword evidence="6" id="KW-1185">Reference proteome</keyword>
<dbReference type="PANTHER" id="PTHR45625">
    <property type="entry name" value="PEPTIDYL-PROLYL CIS-TRANS ISOMERASE-RELATED"/>
    <property type="match status" value="1"/>
</dbReference>
<dbReference type="PROSITE" id="PS50072">
    <property type="entry name" value="CSA_PPIASE_2"/>
    <property type="match status" value="1"/>
</dbReference>